<dbReference type="GO" id="GO:0005524">
    <property type="term" value="F:ATP binding"/>
    <property type="evidence" value="ECO:0007669"/>
    <property type="project" value="UniProtKB-KW"/>
</dbReference>
<dbReference type="Gene3D" id="1.10.510.10">
    <property type="entry name" value="Transferase(Phosphotransferase) domain 1"/>
    <property type="match status" value="1"/>
</dbReference>
<feature type="compositionally biased region" description="Gly residues" evidence="7">
    <location>
        <begin position="968"/>
        <end position="978"/>
    </location>
</feature>
<dbReference type="Proteomes" id="UP001430356">
    <property type="component" value="Unassembled WGS sequence"/>
</dbReference>
<gene>
    <name evidence="10" type="ORF">NESM_000013900</name>
</gene>
<evidence type="ECO:0000256" key="5">
    <source>
        <dbReference type="ARBA" id="ARBA00022777"/>
    </source>
</evidence>
<comment type="subcellular location">
    <subcellularLocation>
        <location evidence="1">Membrane</location>
        <topology evidence="1">Single-pass membrane protein</topology>
    </subcellularLocation>
</comment>
<dbReference type="Gene3D" id="3.30.70.1230">
    <property type="entry name" value="Nucleotide cyclase"/>
    <property type="match status" value="1"/>
</dbReference>
<evidence type="ECO:0000313" key="10">
    <source>
        <dbReference type="EMBL" id="KAK7199684.1"/>
    </source>
</evidence>
<dbReference type="Pfam" id="PF00069">
    <property type="entry name" value="Pkinase"/>
    <property type="match status" value="1"/>
</dbReference>
<evidence type="ECO:0000256" key="8">
    <source>
        <dbReference type="SAM" id="Phobius"/>
    </source>
</evidence>
<keyword evidence="8" id="KW-1133">Transmembrane helix</keyword>
<proteinExistence type="predicted"/>
<evidence type="ECO:0000256" key="7">
    <source>
        <dbReference type="SAM" id="MobiDB-lite"/>
    </source>
</evidence>
<evidence type="ECO:0000256" key="6">
    <source>
        <dbReference type="ARBA" id="ARBA00022840"/>
    </source>
</evidence>
<evidence type="ECO:0000256" key="2">
    <source>
        <dbReference type="ARBA" id="ARBA00022527"/>
    </source>
</evidence>
<feature type="region of interest" description="Disordered" evidence="7">
    <location>
        <begin position="943"/>
        <end position="1021"/>
    </location>
</feature>
<keyword evidence="8" id="KW-0812">Transmembrane</keyword>
<feature type="transmembrane region" description="Helical" evidence="8">
    <location>
        <begin position="472"/>
        <end position="490"/>
    </location>
</feature>
<keyword evidence="3" id="KW-0808">Transferase</keyword>
<feature type="region of interest" description="Disordered" evidence="7">
    <location>
        <begin position="562"/>
        <end position="628"/>
    </location>
</feature>
<keyword evidence="5 10" id="KW-0418">Kinase</keyword>
<organism evidence="10 11">
    <name type="scientific">Novymonas esmeraldas</name>
    <dbReference type="NCBI Taxonomy" id="1808958"/>
    <lineage>
        <taxon>Eukaryota</taxon>
        <taxon>Discoba</taxon>
        <taxon>Euglenozoa</taxon>
        <taxon>Kinetoplastea</taxon>
        <taxon>Metakinetoplastina</taxon>
        <taxon>Trypanosomatida</taxon>
        <taxon>Trypanosomatidae</taxon>
        <taxon>Novymonas</taxon>
    </lineage>
</organism>
<dbReference type="InterPro" id="IPR000719">
    <property type="entry name" value="Prot_kinase_dom"/>
</dbReference>
<feature type="region of interest" description="Disordered" evidence="7">
    <location>
        <begin position="1"/>
        <end position="21"/>
    </location>
</feature>
<keyword evidence="8" id="KW-0472">Membrane</keyword>
<keyword evidence="6" id="KW-0067">ATP-binding</keyword>
<dbReference type="GO" id="GO:0016020">
    <property type="term" value="C:membrane"/>
    <property type="evidence" value="ECO:0007669"/>
    <property type="project" value="UniProtKB-SubCell"/>
</dbReference>
<feature type="transmembrane region" description="Helical" evidence="8">
    <location>
        <begin position="89"/>
        <end position="109"/>
    </location>
</feature>
<reference evidence="10 11" key="1">
    <citation type="journal article" date="2021" name="MBio">
        <title>A New Model Trypanosomatid, Novymonas esmeraldas: Genomic Perception of Its 'Candidatus Pandoraea novymonadis' Endosymbiont.</title>
        <authorList>
            <person name="Zakharova A."/>
            <person name="Saura A."/>
            <person name="Butenko A."/>
            <person name="Podesvova L."/>
            <person name="Warmusova S."/>
            <person name="Kostygov A.Y."/>
            <person name="Nenarokova A."/>
            <person name="Lukes J."/>
            <person name="Opperdoes F.R."/>
            <person name="Yurchenko V."/>
        </authorList>
    </citation>
    <scope>NUCLEOTIDE SEQUENCE [LARGE SCALE GENOMIC DNA]</scope>
    <source>
        <strain evidence="10 11">E262AT.01</strain>
    </source>
</reference>
<feature type="domain" description="Protein kinase" evidence="9">
    <location>
        <begin position="1073"/>
        <end position="1341"/>
    </location>
</feature>
<sequence length="1342" mass="146755">MPSAAFSPVTPRGATDRGTADMSHAWPNWDRAFPSNVHLSRVSSESTDSTTSSSGDGWGDCRANPAEGAWSGGKRDACRRSGGPQVKTVAFIAFIMCFGVCLVGLSGFLPSYIIGFHDVSAAVQVSQTQAIASMVASASTSVRRLPNILKFILASQMSICEHETPCASRNATHALFSLANIVSQARYRNFISFITAVHAEEQHHWCAVISSFFTKDYLGGTATSSLEDNRNLYAVDPTTHLIQQPPRVLLREGGTARQYALHRVPALFARDAGADEMTALLDRRLSLPTAVWMPYNYSGWYAYFSALVPVRVVTEGGTYTGFLEAGLRSMYVAHTVQDHFQYAIRHRGCYMMVDVSKDVVIINSWNQSLRHLSRYDSTYVPFSLTDVQHPLMKAAMQHLRQRRGSAAGERGAAGATTEGTQVSFPFGRDTATVRVSACSSAYGQELMFVSVVLQYDFFIAIYRTLRILSFTMLVAVVGTACASYYVAVYLRTAIHQLTVALTATSKLQFTADAAHGVVSHSRITELVAVESAYAHVQQQLMALKTVIPGPLLVAEDDELSDSADMGVERGGGGRTVASASPGRRRSSLTASDGGSAGRDMSKESDSTGGGGGGGGNEREMTETANGPHLTSVSLATAEQPTEWVQRRWQQNVFLNTKVFNERVNQFHKRYCTMVWISRPYTLDANEQLLEDYFRVVYTATGEFRGCLQFLRPDYAVVTFNALTSLPLHAKHACDFALAVQRRIKEENACQISVQVDTNNFLVGTCGSETGRKSRVVFDVAHFLQFSVALRARAFHRVVVTQPTAKHLEFYETIPLEVVTVPHQEAPYTLYELRDASEGNIGQMQRTAERFRTGFQYMRMGDYFNALRAYRQVDKADSTADYFIQLCLKRVQEGSTAPYVSQCKQPPMRIFAQALHCRNCKSFLQFATRCMGLLQKDGLFTPGPTSARSLLDNRGGDTSTRWSANGASAGSGGSGGSKGRGLPLTRGGDDGGLPGSSPLSGARDAGYVSSSAGYAEPSPDDLMEEEEGLIEWIDFQSQSDVEEEEALPVPVMGSPAAGDNIPLCLLDSNGQKWNRARKPEHSSPSSIVYQAIADDGLQVAIKFLPKKNRNIPETRLHNEINIMSTLKHLNVVQYISSTWTEAHIGIIMEFAPGGSLRDTIDSFGVLPESLVRRYMVDILHGLACLHRGGVTHGDVKPHNILLGADGVCKLSDFGSTVSEAADLARSNGMLEFRGTAVYTSPEVASGHQPTAASDIYSLGISFLEMLLGRLPWRWRTHKLRTKRGDCVSLREVAFVQAVGLGEIVPVIPRHLPTAAQEFAQACCRASPAERPTVNDLLSFRFVL</sequence>
<dbReference type="PANTHER" id="PTHR11584:SF369">
    <property type="entry name" value="MITOGEN-ACTIVATED PROTEIN KINASE KINASE KINASE 19-RELATED"/>
    <property type="match status" value="1"/>
</dbReference>
<evidence type="ECO:0000256" key="3">
    <source>
        <dbReference type="ARBA" id="ARBA00022679"/>
    </source>
</evidence>
<dbReference type="InterPro" id="IPR029787">
    <property type="entry name" value="Nucleotide_cyclase"/>
</dbReference>
<dbReference type="GO" id="GO:0004674">
    <property type="term" value="F:protein serine/threonine kinase activity"/>
    <property type="evidence" value="ECO:0007669"/>
    <property type="project" value="UniProtKB-KW"/>
</dbReference>
<keyword evidence="11" id="KW-1185">Reference proteome</keyword>
<feature type="region of interest" description="Disordered" evidence="7">
    <location>
        <begin position="40"/>
        <end position="60"/>
    </location>
</feature>
<dbReference type="EMBL" id="JAECZO010000001">
    <property type="protein sequence ID" value="KAK7199684.1"/>
    <property type="molecule type" value="Genomic_DNA"/>
</dbReference>
<dbReference type="PROSITE" id="PS00108">
    <property type="entry name" value="PROTEIN_KINASE_ST"/>
    <property type="match status" value="1"/>
</dbReference>
<dbReference type="InterPro" id="IPR008271">
    <property type="entry name" value="Ser/Thr_kinase_AS"/>
</dbReference>
<keyword evidence="4" id="KW-0547">Nucleotide-binding</keyword>
<dbReference type="PROSITE" id="PS50011">
    <property type="entry name" value="PROTEIN_KINASE_DOM"/>
    <property type="match status" value="1"/>
</dbReference>
<evidence type="ECO:0000259" key="9">
    <source>
        <dbReference type="PROSITE" id="PS50011"/>
    </source>
</evidence>
<evidence type="ECO:0000313" key="11">
    <source>
        <dbReference type="Proteomes" id="UP001430356"/>
    </source>
</evidence>
<dbReference type="PANTHER" id="PTHR11584">
    <property type="entry name" value="SERINE/THREONINE PROTEIN KINASE"/>
    <property type="match status" value="1"/>
</dbReference>
<keyword evidence="2" id="KW-0723">Serine/threonine-protein kinase</keyword>
<protein>
    <submittedName>
        <fullName evidence="10">Protein kinase domain/Protein tyrosine kinase</fullName>
    </submittedName>
</protein>
<dbReference type="InterPro" id="IPR011009">
    <property type="entry name" value="Kinase-like_dom_sf"/>
</dbReference>
<evidence type="ECO:0000256" key="4">
    <source>
        <dbReference type="ARBA" id="ARBA00022741"/>
    </source>
</evidence>
<comment type="caution">
    <text evidence="10">The sequence shown here is derived from an EMBL/GenBank/DDBJ whole genome shotgun (WGS) entry which is preliminary data.</text>
</comment>
<dbReference type="SMART" id="SM00220">
    <property type="entry name" value="S_TKc"/>
    <property type="match status" value="1"/>
</dbReference>
<name>A0AAW0F258_9TRYP</name>
<accession>A0AAW0F258</accession>
<dbReference type="SUPFAM" id="SSF56112">
    <property type="entry name" value="Protein kinase-like (PK-like)"/>
    <property type="match status" value="1"/>
</dbReference>
<dbReference type="SUPFAM" id="SSF55073">
    <property type="entry name" value="Nucleotide cyclase"/>
    <property type="match status" value="1"/>
</dbReference>
<evidence type="ECO:0000256" key="1">
    <source>
        <dbReference type="ARBA" id="ARBA00004167"/>
    </source>
</evidence>
<feature type="compositionally biased region" description="Low complexity" evidence="7">
    <location>
        <begin position="43"/>
        <end position="55"/>
    </location>
</feature>